<evidence type="ECO:0000256" key="2">
    <source>
        <dbReference type="ARBA" id="ARBA00023125"/>
    </source>
</evidence>
<dbReference type="PANTHER" id="PTHR43132:SF2">
    <property type="entry name" value="ARSENICAL RESISTANCE OPERON REPRESSOR ARSR-RELATED"/>
    <property type="match status" value="1"/>
</dbReference>
<evidence type="ECO:0000313" key="5">
    <source>
        <dbReference type="EMBL" id="UUX35328.1"/>
    </source>
</evidence>
<keyword evidence="2" id="KW-0238">DNA-binding</keyword>
<keyword evidence="3" id="KW-0804">Transcription</keyword>
<sequence length="93" mass="10366">MEIDIGTKELNDKVSVIRILSHPIRYSIALILYKHGVQNVGTIQKSLNLSQSTVSQHISKMREAGIVASRREGTKLYYSLVDPMAIKVIETLG</sequence>
<reference evidence="5 6" key="1">
    <citation type="submission" date="2022-08" db="EMBL/GenBank/DDBJ databases">
        <title>Aerococcaceae sp. nov isolated from spoiled eye mask.</title>
        <authorList>
            <person name="Zhou G."/>
            <person name="Xie X.-B."/>
            <person name="Shi Q.-S."/>
            <person name="Wang Y.-S."/>
            <person name="Wen X."/>
            <person name="Peng H."/>
            <person name="Yang X.-J."/>
            <person name="Tao H.-B."/>
            <person name="Huang X.-M."/>
        </authorList>
    </citation>
    <scope>NUCLEOTIDE SEQUENCE [LARGE SCALE GENOMIC DNA]</scope>
    <source>
        <strain evidence="6">DM20194951</strain>
    </source>
</reference>
<dbReference type="InterPro" id="IPR001845">
    <property type="entry name" value="HTH_ArsR_DNA-bd_dom"/>
</dbReference>
<dbReference type="InterPro" id="IPR051011">
    <property type="entry name" value="Metal_resp_trans_reg"/>
</dbReference>
<organism evidence="5 6">
    <name type="scientific">Fundicoccus culcitae</name>
    <dbReference type="NCBI Taxonomy" id="2969821"/>
    <lineage>
        <taxon>Bacteria</taxon>
        <taxon>Bacillati</taxon>
        <taxon>Bacillota</taxon>
        <taxon>Bacilli</taxon>
        <taxon>Lactobacillales</taxon>
        <taxon>Aerococcaceae</taxon>
        <taxon>Fundicoccus</taxon>
    </lineage>
</organism>
<feature type="domain" description="HTH arsR-type" evidence="4">
    <location>
        <begin position="5"/>
        <end position="93"/>
    </location>
</feature>
<dbReference type="PANTHER" id="PTHR43132">
    <property type="entry name" value="ARSENICAL RESISTANCE OPERON REPRESSOR ARSR-RELATED"/>
    <property type="match status" value="1"/>
</dbReference>
<evidence type="ECO:0000256" key="3">
    <source>
        <dbReference type="ARBA" id="ARBA00023163"/>
    </source>
</evidence>
<keyword evidence="1" id="KW-0805">Transcription regulation</keyword>
<evidence type="ECO:0000256" key="1">
    <source>
        <dbReference type="ARBA" id="ARBA00023015"/>
    </source>
</evidence>
<dbReference type="PRINTS" id="PR00778">
    <property type="entry name" value="HTHARSR"/>
</dbReference>
<dbReference type="InterPro" id="IPR036390">
    <property type="entry name" value="WH_DNA-bd_sf"/>
</dbReference>
<accession>A0ABY5PA53</accession>
<gene>
    <name evidence="5" type="ORF">NRE15_06700</name>
</gene>
<dbReference type="Pfam" id="PF01022">
    <property type="entry name" value="HTH_5"/>
    <property type="match status" value="1"/>
</dbReference>
<dbReference type="InterPro" id="IPR036388">
    <property type="entry name" value="WH-like_DNA-bd_sf"/>
</dbReference>
<dbReference type="PROSITE" id="PS50987">
    <property type="entry name" value="HTH_ARSR_2"/>
    <property type="match status" value="1"/>
</dbReference>
<proteinExistence type="predicted"/>
<dbReference type="InterPro" id="IPR011991">
    <property type="entry name" value="ArsR-like_HTH"/>
</dbReference>
<dbReference type="CDD" id="cd00090">
    <property type="entry name" value="HTH_ARSR"/>
    <property type="match status" value="1"/>
</dbReference>
<name>A0ABY5PA53_9LACT</name>
<protein>
    <submittedName>
        <fullName evidence="5">Metalloregulator ArsR/SmtB family transcription factor</fullName>
    </submittedName>
</protein>
<dbReference type="EMBL" id="CP102453">
    <property type="protein sequence ID" value="UUX35328.1"/>
    <property type="molecule type" value="Genomic_DNA"/>
</dbReference>
<dbReference type="SMART" id="SM00418">
    <property type="entry name" value="HTH_ARSR"/>
    <property type="match status" value="1"/>
</dbReference>
<dbReference type="SUPFAM" id="SSF46785">
    <property type="entry name" value="Winged helix' DNA-binding domain"/>
    <property type="match status" value="1"/>
</dbReference>
<dbReference type="RefSeq" id="WP_313794817.1">
    <property type="nucleotide sequence ID" value="NZ_CP102453.1"/>
</dbReference>
<dbReference type="NCBIfam" id="NF033788">
    <property type="entry name" value="HTH_metalloreg"/>
    <property type="match status" value="1"/>
</dbReference>
<keyword evidence="6" id="KW-1185">Reference proteome</keyword>
<evidence type="ECO:0000259" key="4">
    <source>
        <dbReference type="PROSITE" id="PS50987"/>
    </source>
</evidence>
<evidence type="ECO:0000313" key="6">
    <source>
        <dbReference type="Proteomes" id="UP001315967"/>
    </source>
</evidence>
<dbReference type="Proteomes" id="UP001315967">
    <property type="component" value="Chromosome"/>
</dbReference>
<dbReference type="Gene3D" id="1.10.10.10">
    <property type="entry name" value="Winged helix-like DNA-binding domain superfamily/Winged helix DNA-binding domain"/>
    <property type="match status" value="1"/>
</dbReference>